<dbReference type="GO" id="GO:0008081">
    <property type="term" value="F:phosphoric diester hydrolase activity"/>
    <property type="evidence" value="ECO:0007669"/>
    <property type="project" value="InterPro"/>
</dbReference>
<feature type="transmembrane region" description="Helical" evidence="1">
    <location>
        <begin position="90"/>
        <end position="116"/>
    </location>
</feature>
<keyword evidence="4" id="KW-1185">Reference proteome</keyword>
<reference evidence="3 4" key="1">
    <citation type="journal article" date="2015" name="Genome Announc.">
        <title>Expanding the biotechnology potential of lactobacilli through comparative genomics of 213 strains and associated genera.</title>
        <authorList>
            <person name="Sun Z."/>
            <person name="Harris H.M."/>
            <person name="McCann A."/>
            <person name="Guo C."/>
            <person name="Argimon S."/>
            <person name="Zhang W."/>
            <person name="Yang X."/>
            <person name="Jeffery I.B."/>
            <person name="Cooney J.C."/>
            <person name="Kagawa T.F."/>
            <person name="Liu W."/>
            <person name="Song Y."/>
            <person name="Salvetti E."/>
            <person name="Wrobel A."/>
            <person name="Rasinkangas P."/>
            <person name="Parkhill J."/>
            <person name="Rea M.C."/>
            <person name="O'Sullivan O."/>
            <person name="Ritari J."/>
            <person name="Douillard F.P."/>
            <person name="Paul Ross R."/>
            <person name="Yang R."/>
            <person name="Briner A.E."/>
            <person name="Felis G.E."/>
            <person name="de Vos W.M."/>
            <person name="Barrangou R."/>
            <person name="Klaenhammer T.R."/>
            <person name="Caufield P.W."/>
            <person name="Cui Y."/>
            <person name="Zhang H."/>
            <person name="O'Toole P.W."/>
        </authorList>
    </citation>
    <scope>NUCLEOTIDE SEQUENCE [LARGE SCALE GENOMIC DNA]</scope>
    <source>
        <strain evidence="3 4">DSM 21775</strain>
    </source>
</reference>
<keyword evidence="1" id="KW-0812">Transmembrane</keyword>
<evidence type="ECO:0000259" key="2">
    <source>
        <dbReference type="PROSITE" id="PS51704"/>
    </source>
</evidence>
<evidence type="ECO:0000256" key="1">
    <source>
        <dbReference type="SAM" id="Phobius"/>
    </source>
</evidence>
<dbReference type="RefSeq" id="WP_061776811.1">
    <property type="nucleotide sequence ID" value="NZ_AYZH01000015.1"/>
</dbReference>
<feature type="transmembrane region" description="Helical" evidence="1">
    <location>
        <begin position="44"/>
        <end position="69"/>
    </location>
</feature>
<dbReference type="Proteomes" id="UP000051589">
    <property type="component" value="Unassembled WGS sequence"/>
</dbReference>
<sequence>MQRRWHKLIGAWQRGLTPGLLWGWLAVITALTGLRWLGERPGWTFGQVLGTLVTLVMVAGQLAALALTFSHPDQPVTWQRVWRLVWAHKLMWLLLELGLTVLMIPWGLFGLSSQLLARIWLPSEWVNLVGLHRRPVVISVAIGYLLVTLFCLIGGPRFFRRLTPGLQHPGRPGQMVRAIGVSLGLLGLWFGGSQLLVKGLQAWPPDSATSMKMVTTAGIMVSWLGFQCLTVLGITTLIWSWCGAPELRRTVEVRHGLRIVLSIATLALAGGVSWQTMTAGPTFTKQVLISHRGVDHRRGVQNTLGALRKIHRERPDFVEMDLHETRDGQWVVLHDENLATLAKRRVTPRQLTLHQLQQLAIRENGQRAHLASWPAYLRLAERLHQPLLVEIKTTPADSADMVRRFGKQYGQRLRRDGSCVHSLDYRVVAQLRRRVPGLMVGYITPFNWVNPQALPANFYSLQQISVSRQFILAAKQQGHAAYVWTPDSLATMTRSWELGADGQITNNLGQLRQVTTQKPWRVSWAILQNFVYSYI</sequence>
<dbReference type="GO" id="GO:0006629">
    <property type="term" value="P:lipid metabolic process"/>
    <property type="evidence" value="ECO:0007669"/>
    <property type="project" value="InterPro"/>
</dbReference>
<feature type="transmembrane region" description="Helical" evidence="1">
    <location>
        <begin position="20"/>
        <end position="38"/>
    </location>
</feature>
<dbReference type="SUPFAM" id="SSF51695">
    <property type="entry name" value="PLC-like phosphodiesterases"/>
    <property type="match status" value="1"/>
</dbReference>
<dbReference type="InterPro" id="IPR017946">
    <property type="entry name" value="PLC-like_Pdiesterase_TIM-brl"/>
</dbReference>
<dbReference type="Pfam" id="PF03009">
    <property type="entry name" value="GDPD"/>
    <property type="match status" value="1"/>
</dbReference>
<evidence type="ECO:0000313" key="4">
    <source>
        <dbReference type="Proteomes" id="UP000051589"/>
    </source>
</evidence>
<accession>A0A0R2DCV6</accession>
<dbReference type="STRING" id="1423803.FD13_GL000575"/>
<dbReference type="PATRIC" id="fig|1423803.3.peg.571"/>
<dbReference type="PANTHER" id="PTHR46211:SF8">
    <property type="entry name" value="PHOSPHODIESTERASE"/>
    <property type="match status" value="1"/>
</dbReference>
<comment type="caution">
    <text evidence="3">The sequence shown here is derived from an EMBL/GenBank/DDBJ whole genome shotgun (WGS) entry which is preliminary data.</text>
</comment>
<dbReference type="EMBL" id="AYZH01000015">
    <property type="protein sequence ID" value="KRN01746.1"/>
    <property type="molecule type" value="Genomic_DNA"/>
</dbReference>
<evidence type="ECO:0000313" key="3">
    <source>
        <dbReference type="EMBL" id="KRN01746.1"/>
    </source>
</evidence>
<feature type="transmembrane region" description="Helical" evidence="1">
    <location>
        <begin position="217"/>
        <end position="244"/>
    </location>
</feature>
<dbReference type="Gene3D" id="3.20.20.190">
    <property type="entry name" value="Phosphatidylinositol (PI) phosphodiesterase"/>
    <property type="match status" value="1"/>
</dbReference>
<dbReference type="PROSITE" id="PS51704">
    <property type="entry name" value="GP_PDE"/>
    <property type="match status" value="1"/>
</dbReference>
<dbReference type="InterPro" id="IPR030395">
    <property type="entry name" value="GP_PDE_dom"/>
</dbReference>
<keyword evidence="1" id="KW-0472">Membrane</keyword>
<dbReference type="AlphaFoldDB" id="A0A0R2DCV6"/>
<feature type="domain" description="GP-PDE" evidence="2">
    <location>
        <begin position="286"/>
        <end position="515"/>
    </location>
</feature>
<dbReference type="PANTHER" id="PTHR46211">
    <property type="entry name" value="GLYCEROPHOSPHORYL DIESTER PHOSPHODIESTERASE"/>
    <property type="match status" value="1"/>
</dbReference>
<feature type="transmembrane region" description="Helical" evidence="1">
    <location>
        <begin position="256"/>
        <end position="274"/>
    </location>
</feature>
<feature type="transmembrane region" description="Helical" evidence="1">
    <location>
        <begin position="176"/>
        <end position="197"/>
    </location>
</feature>
<feature type="transmembrane region" description="Helical" evidence="1">
    <location>
        <begin position="136"/>
        <end position="155"/>
    </location>
</feature>
<keyword evidence="1" id="KW-1133">Transmembrane helix</keyword>
<proteinExistence type="predicted"/>
<protein>
    <submittedName>
        <fullName evidence="3">Glycerophosphoryl diester phosphodiesterase</fullName>
    </submittedName>
</protein>
<name>A0A0R2DCV6_9LACO</name>
<organism evidence="3 4">
    <name type="scientific">Levilactobacillus senmaizukei DSM 21775 = NBRC 103853</name>
    <dbReference type="NCBI Taxonomy" id="1423803"/>
    <lineage>
        <taxon>Bacteria</taxon>
        <taxon>Bacillati</taxon>
        <taxon>Bacillota</taxon>
        <taxon>Bacilli</taxon>
        <taxon>Lactobacillales</taxon>
        <taxon>Lactobacillaceae</taxon>
        <taxon>Levilactobacillus</taxon>
    </lineage>
</organism>
<gene>
    <name evidence="3" type="ORF">FD13_GL000575</name>
</gene>